<dbReference type="AlphaFoldDB" id="A0A5A7V861"/>
<comment type="caution">
    <text evidence="1">The sequence shown here is derived from an EMBL/GenBank/DDBJ whole genome shotgun (WGS) entry which is preliminary data.</text>
</comment>
<dbReference type="Proteomes" id="UP000321393">
    <property type="component" value="Unassembled WGS sequence"/>
</dbReference>
<sequence>MAQKHLEEKMEANDAEIATIREFRGNEVVTLKCPNGDRALKIYSNRNHRRGRTEWKKERERTNGESNDNCEWNVTTNGSRNRKKQVQESRNVEIFNIIDLNSWLFKVDRYFQIHKLTEAEKLIVAVIRFESVALDWYRANEEREPFDDWKTLNTKLL</sequence>
<name>A0A5A7V861_CUCMM</name>
<accession>A0A5A7V861</accession>
<reference evidence="1 2" key="1">
    <citation type="submission" date="2019-08" db="EMBL/GenBank/DDBJ databases">
        <title>Draft genome sequences of two oriental melons (Cucumis melo L. var makuwa).</title>
        <authorList>
            <person name="Kwon S.-Y."/>
        </authorList>
    </citation>
    <scope>NUCLEOTIDE SEQUENCE [LARGE SCALE GENOMIC DNA]</scope>
    <source>
        <strain evidence="2">cv. SW 3</strain>
        <tissue evidence="1">Leaf</tissue>
    </source>
</reference>
<gene>
    <name evidence="1" type="ORF">E6C27_scaffold381G00650</name>
</gene>
<dbReference type="EMBL" id="SSTE01002941">
    <property type="protein sequence ID" value="KAA0063177.1"/>
    <property type="molecule type" value="Genomic_DNA"/>
</dbReference>
<evidence type="ECO:0000313" key="1">
    <source>
        <dbReference type="EMBL" id="KAA0063177.1"/>
    </source>
</evidence>
<organism evidence="1 2">
    <name type="scientific">Cucumis melo var. makuwa</name>
    <name type="common">Oriental melon</name>
    <dbReference type="NCBI Taxonomy" id="1194695"/>
    <lineage>
        <taxon>Eukaryota</taxon>
        <taxon>Viridiplantae</taxon>
        <taxon>Streptophyta</taxon>
        <taxon>Embryophyta</taxon>
        <taxon>Tracheophyta</taxon>
        <taxon>Spermatophyta</taxon>
        <taxon>Magnoliopsida</taxon>
        <taxon>eudicotyledons</taxon>
        <taxon>Gunneridae</taxon>
        <taxon>Pentapetalae</taxon>
        <taxon>rosids</taxon>
        <taxon>fabids</taxon>
        <taxon>Cucurbitales</taxon>
        <taxon>Cucurbitaceae</taxon>
        <taxon>Benincaseae</taxon>
        <taxon>Cucumis</taxon>
    </lineage>
</organism>
<protein>
    <submittedName>
        <fullName evidence="1">Transposon Tf2-1 polyprotein isoform X1</fullName>
    </submittedName>
</protein>
<proteinExistence type="predicted"/>
<evidence type="ECO:0000313" key="2">
    <source>
        <dbReference type="Proteomes" id="UP000321393"/>
    </source>
</evidence>